<proteinExistence type="predicted"/>
<evidence type="ECO:0000313" key="2">
    <source>
        <dbReference type="Proteomes" id="UP000326678"/>
    </source>
</evidence>
<dbReference type="KEGG" id="nsh:GXM_08559"/>
<accession>A0A5P8WE31</accession>
<sequence length="49" mass="5650">MWLFIAGNYLRVVCITIHPFEGEVAQSHPSREAINVSLMRVPKPQLRML</sequence>
<dbReference type="AlphaFoldDB" id="A0A5P8WE31"/>
<protein>
    <submittedName>
        <fullName evidence="1">Uncharacterized protein</fullName>
    </submittedName>
</protein>
<name>A0A5P8WE31_9NOSO</name>
<dbReference type="Proteomes" id="UP000326678">
    <property type="component" value="Chromosome Gxm2"/>
</dbReference>
<dbReference type="EMBL" id="CP045227">
    <property type="protein sequence ID" value="QFS51065.1"/>
    <property type="molecule type" value="Genomic_DNA"/>
</dbReference>
<reference evidence="1 2" key="1">
    <citation type="submission" date="2019-10" db="EMBL/GenBank/DDBJ databases">
        <title>Genomic and transcriptomic insights into the perfect genentic adaptation of a filamentous nitrogen-fixing cyanobacterium to rice fields.</title>
        <authorList>
            <person name="Chen Z."/>
        </authorList>
    </citation>
    <scope>NUCLEOTIDE SEQUENCE [LARGE SCALE GENOMIC DNA]</scope>
    <source>
        <strain evidence="1">CCNUC1</strain>
    </source>
</reference>
<organism evidence="1 2">
    <name type="scientific">Nostoc sphaeroides CCNUC1</name>
    <dbReference type="NCBI Taxonomy" id="2653204"/>
    <lineage>
        <taxon>Bacteria</taxon>
        <taxon>Bacillati</taxon>
        <taxon>Cyanobacteriota</taxon>
        <taxon>Cyanophyceae</taxon>
        <taxon>Nostocales</taxon>
        <taxon>Nostocaceae</taxon>
        <taxon>Nostoc</taxon>
    </lineage>
</organism>
<evidence type="ECO:0000313" key="1">
    <source>
        <dbReference type="EMBL" id="QFS51065.1"/>
    </source>
</evidence>
<gene>
    <name evidence="1" type="ORF">GXM_08559</name>
</gene>
<keyword evidence="2" id="KW-1185">Reference proteome</keyword>